<keyword evidence="2" id="KW-1185">Reference proteome</keyword>
<dbReference type="Proteomes" id="UP001056120">
    <property type="component" value="Linkage Group LG22"/>
</dbReference>
<evidence type="ECO:0000313" key="1">
    <source>
        <dbReference type="EMBL" id="KAI3727378.1"/>
    </source>
</evidence>
<dbReference type="EMBL" id="CM042039">
    <property type="protein sequence ID" value="KAI3727378.1"/>
    <property type="molecule type" value="Genomic_DNA"/>
</dbReference>
<reference evidence="2" key="1">
    <citation type="journal article" date="2022" name="Mol. Ecol. Resour.">
        <title>The genomes of chicory, endive, great burdock and yacon provide insights into Asteraceae palaeo-polyploidization history and plant inulin production.</title>
        <authorList>
            <person name="Fan W."/>
            <person name="Wang S."/>
            <person name="Wang H."/>
            <person name="Wang A."/>
            <person name="Jiang F."/>
            <person name="Liu H."/>
            <person name="Zhao H."/>
            <person name="Xu D."/>
            <person name="Zhang Y."/>
        </authorList>
    </citation>
    <scope>NUCLEOTIDE SEQUENCE [LARGE SCALE GENOMIC DNA]</scope>
    <source>
        <strain evidence="2">cv. Yunnan</strain>
    </source>
</reference>
<protein>
    <submittedName>
        <fullName evidence="1">Uncharacterized protein</fullName>
    </submittedName>
</protein>
<accession>A0ACB9BZF1</accession>
<name>A0ACB9BZF1_9ASTR</name>
<reference evidence="1 2" key="2">
    <citation type="journal article" date="2022" name="Mol. Ecol. Resour.">
        <title>The genomes of chicory, endive, great burdock and yacon provide insights into Asteraceae paleo-polyploidization history and plant inulin production.</title>
        <authorList>
            <person name="Fan W."/>
            <person name="Wang S."/>
            <person name="Wang H."/>
            <person name="Wang A."/>
            <person name="Jiang F."/>
            <person name="Liu H."/>
            <person name="Zhao H."/>
            <person name="Xu D."/>
            <person name="Zhang Y."/>
        </authorList>
    </citation>
    <scope>NUCLEOTIDE SEQUENCE [LARGE SCALE GENOMIC DNA]</scope>
    <source>
        <strain evidence="2">cv. Yunnan</strain>
        <tissue evidence="1">Leaves</tissue>
    </source>
</reference>
<organism evidence="1 2">
    <name type="scientific">Smallanthus sonchifolius</name>
    <dbReference type="NCBI Taxonomy" id="185202"/>
    <lineage>
        <taxon>Eukaryota</taxon>
        <taxon>Viridiplantae</taxon>
        <taxon>Streptophyta</taxon>
        <taxon>Embryophyta</taxon>
        <taxon>Tracheophyta</taxon>
        <taxon>Spermatophyta</taxon>
        <taxon>Magnoliopsida</taxon>
        <taxon>eudicotyledons</taxon>
        <taxon>Gunneridae</taxon>
        <taxon>Pentapetalae</taxon>
        <taxon>asterids</taxon>
        <taxon>campanulids</taxon>
        <taxon>Asterales</taxon>
        <taxon>Asteraceae</taxon>
        <taxon>Asteroideae</taxon>
        <taxon>Heliantheae alliance</taxon>
        <taxon>Millerieae</taxon>
        <taxon>Smallanthus</taxon>
    </lineage>
</organism>
<proteinExistence type="predicted"/>
<evidence type="ECO:0000313" key="2">
    <source>
        <dbReference type="Proteomes" id="UP001056120"/>
    </source>
</evidence>
<gene>
    <name evidence="1" type="ORF">L1987_67192</name>
</gene>
<sequence>MGDFYKVLGLNKECTEAELKAAYKKLALAKGESFEELKDLFESDIESQNLSSSSSSSSSNKRGSSAMSNESRIFTWGRREIRQQEEGETCLNLML</sequence>
<comment type="caution">
    <text evidence="1">The sequence shown here is derived from an EMBL/GenBank/DDBJ whole genome shotgun (WGS) entry which is preliminary data.</text>
</comment>